<feature type="compositionally biased region" description="Low complexity" evidence="1">
    <location>
        <begin position="522"/>
        <end position="548"/>
    </location>
</feature>
<evidence type="ECO:0000256" key="1">
    <source>
        <dbReference type="SAM" id="MobiDB-lite"/>
    </source>
</evidence>
<feature type="compositionally biased region" description="Low complexity" evidence="1">
    <location>
        <begin position="739"/>
        <end position="768"/>
    </location>
</feature>
<protein>
    <submittedName>
        <fullName evidence="4">Flocculation protein FLO11-like</fullName>
    </submittedName>
</protein>
<keyword evidence="2" id="KW-0732">Signal</keyword>
<reference evidence="4" key="1">
    <citation type="submission" date="2025-08" db="UniProtKB">
        <authorList>
            <consortium name="RefSeq"/>
        </authorList>
    </citation>
    <scope>IDENTIFICATION</scope>
    <source>
        <tissue evidence="4">Whole sample</tissue>
    </source>
</reference>
<feature type="compositionally biased region" description="Low complexity" evidence="1">
    <location>
        <begin position="573"/>
        <end position="588"/>
    </location>
</feature>
<dbReference type="GeneID" id="111131669"/>
<feature type="region of interest" description="Disordered" evidence="1">
    <location>
        <begin position="728"/>
        <end position="785"/>
    </location>
</feature>
<evidence type="ECO:0000313" key="3">
    <source>
        <dbReference type="Proteomes" id="UP000694844"/>
    </source>
</evidence>
<feature type="compositionally biased region" description="Polar residues" evidence="1">
    <location>
        <begin position="512"/>
        <end position="521"/>
    </location>
</feature>
<organism evidence="3 4">
    <name type="scientific">Crassostrea virginica</name>
    <name type="common">Eastern oyster</name>
    <dbReference type="NCBI Taxonomy" id="6565"/>
    <lineage>
        <taxon>Eukaryota</taxon>
        <taxon>Metazoa</taxon>
        <taxon>Spiralia</taxon>
        <taxon>Lophotrochozoa</taxon>
        <taxon>Mollusca</taxon>
        <taxon>Bivalvia</taxon>
        <taxon>Autobranchia</taxon>
        <taxon>Pteriomorphia</taxon>
        <taxon>Ostreida</taxon>
        <taxon>Ostreoidea</taxon>
        <taxon>Ostreidae</taxon>
        <taxon>Crassostrea</taxon>
    </lineage>
</organism>
<evidence type="ECO:0000256" key="2">
    <source>
        <dbReference type="SAM" id="SignalP"/>
    </source>
</evidence>
<feature type="compositionally biased region" description="Polar residues" evidence="1">
    <location>
        <begin position="610"/>
        <end position="635"/>
    </location>
</feature>
<dbReference type="AlphaFoldDB" id="A0A8B8E5R0"/>
<proteinExistence type="predicted"/>
<evidence type="ECO:0000313" key="4">
    <source>
        <dbReference type="RefSeq" id="XP_022335013.1"/>
    </source>
</evidence>
<feature type="signal peptide" evidence="2">
    <location>
        <begin position="1"/>
        <end position="22"/>
    </location>
</feature>
<gene>
    <name evidence="4" type="primary">LOC111131669</name>
</gene>
<feature type="chain" id="PRO_5034908454" evidence="2">
    <location>
        <begin position="23"/>
        <end position="785"/>
    </location>
</feature>
<dbReference type="KEGG" id="cvn:111131669"/>
<dbReference type="OrthoDB" id="6161973at2759"/>
<feature type="region of interest" description="Disordered" evidence="1">
    <location>
        <begin position="93"/>
        <end position="112"/>
    </location>
</feature>
<feature type="region of interest" description="Disordered" evidence="1">
    <location>
        <begin position="512"/>
        <end position="643"/>
    </location>
</feature>
<name>A0A8B8E5R0_CRAVI</name>
<accession>A0A8B8E5R0</accession>
<keyword evidence="3" id="KW-1185">Reference proteome</keyword>
<sequence>MVHLVAMSLALVAMTTIPGARSYGAEGGVYQQLAKALWQLQMKGDINTALQHTEIWTEPTPSLRPGVVPRGLVRPGGLVVRPIDIDERLAIPPQGHLNTPDPSKSHSQPAGNFHKIKIRPGGLQVRPIHVEEHMVVSPPQIKVQPDPVIRPIQSLAMPATDRQVAFARRSSQRQVTLRPVTEVPEKEIAPERIYSNKMDRGTAKGYGSSLTKLIAKKIKFDPTPEPDRPSNPIIDSILGPVAQLGSPVLPGNFVPLPSTPKVPQRAQNTPATRAHMGVNIQRPVVGIPVEKSPLIVLQQDRQTNVPSPSFSIVTSERRQRPSSFRFNNKEINSNQVQDKNSKIENSGFENFKDVEINDGSQVIVDQQPTLPTVKPIVAKEQVVEKSQGLNVERARVETIKDKKPQQPVKAVPVPLKPKQTLVKPNAIKVNKVVVSRSDVAIDNSPAKEHVGVQGATVTRIELQRPQIKAVQSDPVLTATREDVITSTQATGKDQTFEVQTDAPIESIDLTTEEPTFSTAEQTSTMWSTPTTTTTTVAPAVRVGISRGSPRGRRPTESFRGIRPSSRGRRPTNRGFSSVSRGPSRGVRPIGVRSQRPVVLTPENIPEGTPPTFTSFNDDVTTTLSPTTHPVKTEATTRPPPRQVPAMDTAQFARRARPGRVVVSTTNNQNPRQSTNQGPVISRGVEQRPVPVRAMEAVPIPSNRLSFDRAVAVEAPVLEPVILNAAGPAVPSTSATPVITATEQPPTTTTADVTTTAAPTRRPGTSRRPGMMSPEEKRQAQRNFQG</sequence>
<feature type="compositionally biased region" description="Polar residues" evidence="1">
    <location>
        <begin position="96"/>
        <end position="110"/>
    </location>
</feature>
<dbReference type="Proteomes" id="UP000694844">
    <property type="component" value="Chromosome 4"/>
</dbReference>
<dbReference type="RefSeq" id="XP_022335013.1">
    <property type="nucleotide sequence ID" value="XM_022479305.1"/>
</dbReference>